<evidence type="ECO:0000259" key="2">
    <source>
        <dbReference type="Pfam" id="PF01408"/>
    </source>
</evidence>
<comment type="caution">
    <text evidence="4">The sequence shown here is derived from an EMBL/GenBank/DDBJ whole genome shotgun (WGS) entry which is preliminary data.</text>
</comment>
<dbReference type="Pfam" id="PF02894">
    <property type="entry name" value="GFO_IDH_MocA_C"/>
    <property type="match status" value="1"/>
</dbReference>
<dbReference type="GO" id="GO:0000166">
    <property type="term" value="F:nucleotide binding"/>
    <property type="evidence" value="ECO:0007669"/>
    <property type="project" value="InterPro"/>
</dbReference>
<accession>A0A537M9C1</accession>
<dbReference type="Gene3D" id="3.40.50.720">
    <property type="entry name" value="NAD(P)-binding Rossmann-like Domain"/>
    <property type="match status" value="1"/>
</dbReference>
<evidence type="ECO:0000256" key="1">
    <source>
        <dbReference type="ARBA" id="ARBA00010928"/>
    </source>
</evidence>
<gene>
    <name evidence="4" type="ORF">E6H02_00295</name>
</gene>
<reference evidence="4 5" key="1">
    <citation type="journal article" date="2019" name="Nat. Microbiol.">
        <title>Mediterranean grassland soil C-N compound turnover is dependent on rainfall and depth, and is mediated by genomically divergent microorganisms.</title>
        <authorList>
            <person name="Diamond S."/>
            <person name="Andeer P.F."/>
            <person name="Li Z."/>
            <person name="Crits-Christoph A."/>
            <person name="Burstein D."/>
            <person name="Anantharaman K."/>
            <person name="Lane K.R."/>
            <person name="Thomas B.C."/>
            <person name="Pan C."/>
            <person name="Northen T.R."/>
            <person name="Banfield J.F."/>
        </authorList>
    </citation>
    <scope>NUCLEOTIDE SEQUENCE [LARGE SCALE GENOMIC DNA]</scope>
    <source>
        <strain evidence="4">NP_5</strain>
    </source>
</reference>
<feature type="domain" description="Gfo/Idh/MocA-like oxidoreductase C-terminal" evidence="3">
    <location>
        <begin position="149"/>
        <end position="319"/>
    </location>
</feature>
<dbReference type="Pfam" id="PF01408">
    <property type="entry name" value="GFO_IDH_MocA"/>
    <property type="match status" value="1"/>
</dbReference>
<sequence length="327" mass="35673">MGVRVGVLGAGTMGRRHLQALRGDPRVEIVGVADVAAEAARTAAETVGARPCRSVADLADLGVQAVFVTLPNVYHGEAVLEALDRGLHVFSEKPMATTLEAGRQILRRVRDGDRVYQMGFNRRWAPAYRFLRRHVDGGFTPYSANVKINDGDMLTPSWYTNVGISGGFMYDTAVHLIDMVAWLVGPIETVAALGRKSCYPDYDDIGLLLRCRGDRPVAFSTCGHASWAAPQERVELYGDHALLASEDLDRARYTTREQPQAEWQHFPSPDMVTLWGYVDEDRAFIDACLGRGRPPVTVDDAFHSLAVLHAAYASIAAGGAPLPVPAE</sequence>
<evidence type="ECO:0000259" key="3">
    <source>
        <dbReference type="Pfam" id="PF02894"/>
    </source>
</evidence>
<protein>
    <submittedName>
        <fullName evidence="4">Gfo/Idh/MocA family oxidoreductase</fullName>
    </submittedName>
</protein>
<dbReference type="InterPro" id="IPR051450">
    <property type="entry name" value="Gfo/Idh/MocA_Oxidoreductases"/>
</dbReference>
<proteinExistence type="inferred from homology"/>
<feature type="domain" description="Gfo/Idh/MocA-like oxidoreductase N-terminal" evidence="2">
    <location>
        <begin position="3"/>
        <end position="120"/>
    </location>
</feature>
<dbReference type="SUPFAM" id="SSF51735">
    <property type="entry name" value="NAD(P)-binding Rossmann-fold domains"/>
    <property type="match status" value="1"/>
</dbReference>
<dbReference type="EMBL" id="VBAM01000008">
    <property type="protein sequence ID" value="TMJ16880.1"/>
    <property type="molecule type" value="Genomic_DNA"/>
</dbReference>
<evidence type="ECO:0000313" key="5">
    <source>
        <dbReference type="Proteomes" id="UP000320393"/>
    </source>
</evidence>
<dbReference type="PANTHER" id="PTHR43377:SF1">
    <property type="entry name" value="BILIVERDIN REDUCTASE A"/>
    <property type="match status" value="1"/>
</dbReference>
<dbReference type="InterPro" id="IPR004104">
    <property type="entry name" value="Gfo/Idh/MocA-like_OxRdtase_C"/>
</dbReference>
<dbReference type="Proteomes" id="UP000320393">
    <property type="component" value="Unassembled WGS sequence"/>
</dbReference>
<dbReference type="InterPro" id="IPR000683">
    <property type="entry name" value="Gfo/Idh/MocA-like_OxRdtase_N"/>
</dbReference>
<name>A0A537M9C1_9BACT</name>
<dbReference type="Gene3D" id="3.30.360.10">
    <property type="entry name" value="Dihydrodipicolinate Reductase, domain 2"/>
    <property type="match status" value="1"/>
</dbReference>
<dbReference type="SUPFAM" id="SSF55347">
    <property type="entry name" value="Glyceraldehyde-3-phosphate dehydrogenase-like, C-terminal domain"/>
    <property type="match status" value="1"/>
</dbReference>
<organism evidence="4 5">
    <name type="scientific">Candidatus Segetimicrobium genomatis</name>
    <dbReference type="NCBI Taxonomy" id="2569760"/>
    <lineage>
        <taxon>Bacteria</taxon>
        <taxon>Bacillati</taxon>
        <taxon>Candidatus Sysuimicrobiota</taxon>
        <taxon>Candidatus Sysuimicrobiia</taxon>
        <taxon>Candidatus Sysuimicrobiales</taxon>
        <taxon>Candidatus Segetimicrobiaceae</taxon>
        <taxon>Candidatus Segetimicrobium</taxon>
    </lineage>
</organism>
<dbReference type="PANTHER" id="PTHR43377">
    <property type="entry name" value="BILIVERDIN REDUCTASE A"/>
    <property type="match status" value="1"/>
</dbReference>
<comment type="similarity">
    <text evidence="1">Belongs to the Gfo/Idh/MocA family.</text>
</comment>
<evidence type="ECO:0000313" key="4">
    <source>
        <dbReference type="EMBL" id="TMJ16880.1"/>
    </source>
</evidence>
<dbReference type="AlphaFoldDB" id="A0A537M9C1"/>
<dbReference type="InterPro" id="IPR036291">
    <property type="entry name" value="NAD(P)-bd_dom_sf"/>
</dbReference>